<evidence type="ECO:0008006" key="9">
    <source>
        <dbReference type="Google" id="ProtNLM"/>
    </source>
</evidence>
<keyword evidence="5" id="KW-0408">Iron</keyword>
<protein>
    <recommendedName>
        <fullName evidence="9">Fatty acid desaturase domain-containing protein</fullName>
    </recommendedName>
</protein>
<evidence type="ECO:0000256" key="6">
    <source>
        <dbReference type="ARBA" id="ARBA00023136"/>
    </source>
</evidence>
<evidence type="ECO:0000256" key="1">
    <source>
        <dbReference type="ARBA" id="ARBA00004127"/>
    </source>
</evidence>
<evidence type="ECO:0000256" key="5">
    <source>
        <dbReference type="ARBA" id="ARBA00023004"/>
    </source>
</evidence>
<evidence type="ECO:0000313" key="8">
    <source>
        <dbReference type="Proteomes" id="UP000032352"/>
    </source>
</evidence>
<keyword evidence="4" id="KW-0560">Oxidoreductase</keyword>
<dbReference type="KEGG" id="tvd:SG34_031985"/>
<dbReference type="PANTHER" id="PTHR38674:SF1">
    <property type="entry name" value="ALKANE 1-MONOOXYGENASE 1"/>
    <property type="match status" value="1"/>
</dbReference>
<keyword evidence="3" id="KW-1133">Transmembrane helix</keyword>
<dbReference type="RefSeq" id="WP_053046695.1">
    <property type="nucleotide sequence ID" value="NZ_CP059734.1"/>
</dbReference>
<reference evidence="7 8" key="1">
    <citation type="journal article" date="2015" name="Genome Announc.">
        <title>Draft Genome Sequences of Marine Isolates of Thalassomonas viridans and Thalassomonas actiniarum.</title>
        <authorList>
            <person name="Olonade I."/>
            <person name="van Zyl L.J."/>
            <person name="Trindade M."/>
        </authorList>
    </citation>
    <scope>NUCLEOTIDE SEQUENCE [LARGE SCALE GENOMIC DNA]</scope>
    <source>
        <strain evidence="7 8">XOM25</strain>
    </source>
</reference>
<dbReference type="GO" id="GO:0012505">
    <property type="term" value="C:endomembrane system"/>
    <property type="evidence" value="ECO:0007669"/>
    <property type="project" value="UniProtKB-SubCell"/>
</dbReference>
<gene>
    <name evidence="7" type="ORF">SG34_031985</name>
</gene>
<keyword evidence="2" id="KW-0812">Transmembrane</keyword>
<dbReference type="GO" id="GO:0016491">
    <property type="term" value="F:oxidoreductase activity"/>
    <property type="evidence" value="ECO:0007669"/>
    <property type="project" value="UniProtKB-KW"/>
</dbReference>
<reference evidence="7 8" key="2">
    <citation type="journal article" date="2022" name="Mar. Drugs">
        <title>Bioassay-Guided Fractionation Leads to the Detection of Cholic Acid Generated by the Rare Thalassomonas sp.</title>
        <authorList>
            <person name="Pheiffer F."/>
            <person name="Schneider Y.K."/>
            <person name="Hansen E.H."/>
            <person name="Andersen J.H."/>
            <person name="Isaksson J."/>
            <person name="Busche T."/>
            <person name="R C."/>
            <person name="Kalinowski J."/>
            <person name="Zyl L.V."/>
            <person name="Trindade M."/>
        </authorList>
    </citation>
    <scope>NUCLEOTIDE SEQUENCE [LARGE SCALE GENOMIC DNA]</scope>
    <source>
        <strain evidence="7 8">XOM25</strain>
    </source>
</reference>
<organism evidence="7 8">
    <name type="scientific">Thalassomonas viridans</name>
    <dbReference type="NCBI Taxonomy" id="137584"/>
    <lineage>
        <taxon>Bacteria</taxon>
        <taxon>Pseudomonadati</taxon>
        <taxon>Pseudomonadota</taxon>
        <taxon>Gammaproteobacteria</taxon>
        <taxon>Alteromonadales</taxon>
        <taxon>Colwelliaceae</taxon>
        <taxon>Thalassomonas</taxon>
    </lineage>
</organism>
<evidence type="ECO:0000256" key="2">
    <source>
        <dbReference type="ARBA" id="ARBA00022692"/>
    </source>
</evidence>
<proteinExistence type="predicted"/>
<sequence length="133" mass="15487">MAVVPYLCICACWPMWQLASANYIEHYGLQRQQIPEGRYEQIQLHHSWNSDHIFSNWALFHLQRHSDHYANAARSYQVLRHFNGLPTLPSGYFGMYILAYLPRLWFKVMDKCLLQVTGGGISVAGRVKSFILQ</sequence>
<keyword evidence="6" id="KW-0472">Membrane</keyword>
<dbReference type="AlphaFoldDB" id="A0AAE9Z865"/>
<keyword evidence="8" id="KW-1185">Reference proteome</keyword>
<name>A0AAE9Z865_9GAMM</name>
<dbReference type="Proteomes" id="UP000032352">
    <property type="component" value="Chromosome pTvir"/>
</dbReference>
<evidence type="ECO:0000256" key="3">
    <source>
        <dbReference type="ARBA" id="ARBA00022989"/>
    </source>
</evidence>
<comment type="subcellular location">
    <subcellularLocation>
        <location evidence="1">Endomembrane system</location>
        <topology evidence="1">Multi-pass membrane protein</topology>
    </subcellularLocation>
</comment>
<evidence type="ECO:0000256" key="4">
    <source>
        <dbReference type="ARBA" id="ARBA00023002"/>
    </source>
</evidence>
<dbReference type="PANTHER" id="PTHR38674">
    <property type="entry name" value="ALKANE 1-MONOOXYGENASE 1"/>
    <property type="match status" value="1"/>
</dbReference>
<evidence type="ECO:0000313" key="7">
    <source>
        <dbReference type="EMBL" id="WDE08545.1"/>
    </source>
</evidence>
<accession>A0AAE9Z865</accession>
<dbReference type="EMBL" id="CP059734">
    <property type="protein sequence ID" value="WDE08545.1"/>
    <property type="molecule type" value="Genomic_DNA"/>
</dbReference>
<dbReference type="InterPro" id="IPR033885">
    <property type="entry name" value="AlkB/XylM"/>
</dbReference>